<dbReference type="RefSeq" id="WP_099477574.1">
    <property type="nucleotide sequence ID" value="NZ_CP016809.1"/>
</dbReference>
<reference evidence="2" key="1">
    <citation type="submission" date="2016-08" db="EMBL/GenBank/DDBJ databases">
        <title>Complete Genome Seqeunce of Paenibacillus sp. nov. IHBB 9852 from high altitute lake of Indian trans-Himalayas.</title>
        <authorList>
            <person name="Kiran S."/>
            <person name="Swarnkar M.K."/>
            <person name="Rana A."/>
            <person name="Tewari R."/>
            <person name="Gulati A."/>
        </authorList>
    </citation>
    <scope>NUCLEOTIDE SEQUENCE [LARGE SCALE GENOMIC DNA]</scope>
    <source>
        <strain evidence="2">IHBB 9852</strain>
    </source>
</reference>
<dbReference type="AlphaFoldDB" id="A0A1B2DZ43"/>
<dbReference type="Pfam" id="PF01909">
    <property type="entry name" value="NTP_transf_2"/>
    <property type="match status" value="1"/>
</dbReference>
<gene>
    <name evidence="2" type="ORF">BBD41_10595</name>
</gene>
<dbReference type="Gene3D" id="3.30.460.10">
    <property type="entry name" value="Beta Polymerase, domain 2"/>
    <property type="match status" value="1"/>
</dbReference>
<dbReference type="EMBL" id="CP016809">
    <property type="protein sequence ID" value="ANY73000.1"/>
    <property type="molecule type" value="Genomic_DNA"/>
</dbReference>
<sequence>MLLPLHEQFLEQAKAKLSQDHRMLGLLAGGSMMTGTMDEYSDLDLVIVYDAAYRSSIMEERIRIAEGLGYLLSAFTGEHVGEPRLVICLYGPQPLHVDLKFITPAELTTRIENPLILWERTGEIRSILQATSPSYPTADPQWMEDRFWVWIHYGAAKLGRGEIFEAIDLITFIRSTVLGPLILMQAGHLPRGVRKLEEHAKSELEELKRTLPVHDANSCYHALKTAIGMYRRLRPASDTFIARSEAEHISISYLEHIYDTVIKHG</sequence>
<name>A0A1B2DZ43_9BACL</name>
<feature type="domain" description="Polymerase nucleotidyl transferase" evidence="1">
    <location>
        <begin position="12"/>
        <end position="70"/>
    </location>
</feature>
<protein>
    <submittedName>
        <fullName evidence="2">Oxalate:formate antiporter</fullName>
    </submittedName>
</protein>
<organism evidence="2">
    <name type="scientific">Paenibacillus ihbetae</name>
    <dbReference type="NCBI Taxonomy" id="1870820"/>
    <lineage>
        <taxon>Bacteria</taxon>
        <taxon>Bacillati</taxon>
        <taxon>Bacillota</taxon>
        <taxon>Bacilli</taxon>
        <taxon>Bacillales</taxon>
        <taxon>Paenibacillaceae</taxon>
        <taxon>Paenibacillus</taxon>
    </lineage>
</organism>
<evidence type="ECO:0000313" key="2">
    <source>
        <dbReference type="EMBL" id="ANY73000.1"/>
    </source>
</evidence>
<evidence type="ECO:0000259" key="1">
    <source>
        <dbReference type="Pfam" id="PF01909"/>
    </source>
</evidence>
<dbReference type="KEGG" id="pib:BBD41_10595"/>
<accession>A0A1B2DZ43</accession>
<dbReference type="Gene3D" id="1.20.120.330">
    <property type="entry name" value="Nucleotidyltransferases domain 2"/>
    <property type="match status" value="1"/>
</dbReference>
<dbReference type="InterPro" id="IPR002934">
    <property type="entry name" value="Polymerase_NTP_transf_dom"/>
</dbReference>
<dbReference type="SUPFAM" id="SSF81301">
    <property type="entry name" value="Nucleotidyltransferase"/>
    <property type="match status" value="1"/>
</dbReference>
<proteinExistence type="predicted"/>
<dbReference type="InterPro" id="IPR043519">
    <property type="entry name" value="NT_sf"/>
</dbReference>
<dbReference type="GO" id="GO:0016779">
    <property type="term" value="F:nucleotidyltransferase activity"/>
    <property type="evidence" value="ECO:0007669"/>
    <property type="project" value="InterPro"/>
</dbReference>